<dbReference type="PANTHER" id="PTHR34704">
    <property type="entry name" value="ATPASE"/>
    <property type="match status" value="1"/>
</dbReference>
<keyword evidence="3" id="KW-1185">Reference proteome</keyword>
<dbReference type="SUPFAM" id="SSF52540">
    <property type="entry name" value="P-loop containing nucleoside triphosphate hydrolases"/>
    <property type="match status" value="1"/>
</dbReference>
<dbReference type="InterPro" id="IPR011579">
    <property type="entry name" value="ATPase_dom"/>
</dbReference>
<evidence type="ECO:0000313" key="2">
    <source>
        <dbReference type="EMBL" id="MBB2145726.1"/>
    </source>
</evidence>
<dbReference type="RefSeq" id="WP_182922418.1">
    <property type="nucleotide sequence ID" value="NZ_WNXD01000002.1"/>
</dbReference>
<gene>
    <name evidence="2" type="ORF">GM921_09530</name>
</gene>
<accession>A0A923IV79</accession>
<organism evidence="2 3">
    <name type="scientific">Pedobacter planticolens</name>
    <dbReference type="NCBI Taxonomy" id="2679964"/>
    <lineage>
        <taxon>Bacteria</taxon>
        <taxon>Pseudomonadati</taxon>
        <taxon>Bacteroidota</taxon>
        <taxon>Sphingobacteriia</taxon>
        <taxon>Sphingobacteriales</taxon>
        <taxon>Sphingobacteriaceae</taxon>
        <taxon>Pedobacter</taxon>
    </lineage>
</organism>
<comment type="caution">
    <text evidence="2">The sequence shown here is derived from an EMBL/GenBank/DDBJ whole genome shotgun (WGS) entry which is preliminary data.</text>
</comment>
<proteinExistence type="predicted"/>
<name>A0A923IV79_9SPHI</name>
<evidence type="ECO:0000259" key="1">
    <source>
        <dbReference type="Pfam" id="PF01637"/>
    </source>
</evidence>
<protein>
    <submittedName>
        <fullName evidence="2">AAA family ATPase</fullName>
    </submittedName>
</protein>
<sequence length="479" mass="53830">MEKVIGRTEEKAILGMIEKSGEAELLAVYGRRRVGKTFLIRNGFSKPPVFEFSGIHHASLEQQLESFSLALTAATGTTIPLATPTSWLQAFSMLKQYLSPLLEKGRSVIFIDEFPWIDTPRSGFLPAFENFWNSWASKEENLIVVICGSAASWMIKKVINNRGGLHNRVTKRIRLLPFTVGETAAYLKHRNINLDKYQLLQLYMAMGGIPQYLKEIQPGDSAAQTIDRLCFTKDGLLHDEFKNLYHSLFDSAQNHIDIVKALAKKGKGMSRTEIIKACKLTSGGYATKLLEELSESGFISPYIPFGKTSKDALYKLTDEYSLFYLKFIEGSKATGSGTWLRFSTGISWTSWSGSAFESICMKHIPQLKKAIGIEAVYAEVSVWRYQPKTKTEKGAQIDLLIDRNDSCINICEMKFSSGTFEISKGYATELENKLTVFRNQTKTKKTLFLTMMTTFGVKNAANYPGLVQKEITMDALFDI</sequence>
<reference evidence="2" key="1">
    <citation type="submission" date="2019-11" db="EMBL/GenBank/DDBJ databases">
        <title>Description of Pedobacter sp. LMG 31464T.</title>
        <authorList>
            <person name="Carlier A."/>
            <person name="Qi S."/>
            <person name="Vandamme P."/>
        </authorList>
    </citation>
    <scope>NUCLEOTIDE SEQUENCE</scope>
    <source>
        <strain evidence="2">LMG 31464</strain>
    </source>
</reference>
<feature type="domain" description="ATPase" evidence="1">
    <location>
        <begin position="13"/>
        <end position="215"/>
    </location>
</feature>
<evidence type="ECO:0000313" key="3">
    <source>
        <dbReference type="Proteomes" id="UP000601055"/>
    </source>
</evidence>
<dbReference type="GO" id="GO:0005524">
    <property type="term" value="F:ATP binding"/>
    <property type="evidence" value="ECO:0007669"/>
    <property type="project" value="InterPro"/>
</dbReference>
<dbReference type="EMBL" id="WNXD01000002">
    <property type="protein sequence ID" value="MBB2145726.1"/>
    <property type="molecule type" value="Genomic_DNA"/>
</dbReference>
<dbReference type="InterPro" id="IPR027417">
    <property type="entry name" value="P-loop_NTPase"/>
</dbReference>
<dbReference type="PANTHER" id="PTHR34704:SF1">
    <property type="entry name" value="ATPASE"/>
    <property type="match status" value="1"/>
</dbReference>
<dbReference type="AlphaFoldDB" id="A0A923IV79"/>
<dbReference type="Pfam" id="PF01637">
    <property type="entry name" value="ATPase_2"/>
    <property type="match status" value="1"/>
</dbReference>
<dbReference type="Gene3D" id="3.40.50.300">
    <property type="entry name" value="P-loop containing nucleotide triphosphate hydrolases"/>
    <property type="match status" value="1"/>
</dbReference>
<dbReference type="Proteomes" id="UP000601055">
    <property type="component" value="Unassembled WGS sequence"/>
</dbReference>